<dbReference type="RefSeq" id="XP_070635042.1">
    <property type="nucleotide sequence ID" value="XM_070778941.1"/>
</dbReference>
<dbReference type="GeneID" id="109578004"/>
<dbReference type="Proteomes" id="UP001652663">
    <property type="component" value="Chromosome 24"/>
</dbReference>
<name>A0ABM4RHM1_BOSIN</name>
<reference evidence="2" key="1">
    <citation type="submission" date="2025-08" db="UniProtKB">
        <authorList>
            <consortium name="RefSeq"/>
        </authorList>
    </citation>
    <scope>IDENTIFICATION</scope>
    <source>
        <tissue evidence="2">Blood</tissue>
    </source>
</reference>
<sequence>MGAELLPLSPPFCTRHPVGKSWREAFAPGALGTSELDSAQRKQGYYSSLCSTICAQAGSISTCSHDVNQTLLQAQHGPRLCHPQSVHCDDPEDTSSFWTRHHSIGGKTAFSPKKIILREDIESLLKKNSDCTWDWSGKNAGVACHFPLQGIFLRTERRNLHLLHWQAVSLPLRHLGAFTSVTCCT</sequence>
<gene>
    <name evidence="2" type="primary">LOC109578004</name>
</gene>
<organism evidence="1 2">
    <name type="scientific">Bos indicus</name>
    <name type="common">Zebu</name>
    <dbReference type="NCBI Taxonomy" id="9915"/>
    <lineage>
        <taxon>Eukaryota</taxon>
        <taxon>Metazoa</taxon>
        <taxon>Chordata</taxon>
        <taxon>Craniata</taxon>
        <taxon>Vertebrata</taxon>
        <taxon>Euteleostomi</taxon>
        <taxon>Mammalia</taxon>
        <taxon>Eutheria</taxon>
        <taxon>Laurasiatheria</taxon>
        <taxon>Artiodactyla</taxon>
        <taxon>Ruminantia</taxon>
        <taxon>Pecora</taxon>
        <taxon>Bovidae</taxon>
        <taxon>Bovinae</taxon>
        <taxon>Bos</taxon>
    </lineage>
</organism>
<evidence type="ECO:0000313" key="2">
    <source>
        <dbReference type="RefSeq" id="XP_070635042.1"/>
    </source>
</evidence>
<protein>
    <submittedName>
        <fullName evidence="2">Uncharacterized protein isoform X1</fullName>
    </submittedName>
</protein>
<keyword evidence="1" id="KW-1185">Reference proteome</keyword>
<proteinExistence type="predicted"/>
<evidence type="ECO:0000313" key="1">
    <source>
        <dbReference type="Proteomes" id="UP001652663"/>
    </source>
</evidence>
<accession>A0ABM4RHM1</accession>